<dbReference type="Gene3D" id="3.40.190.10">
    <property type="entry name" value="Periplasmic binding protein-like II"/>
    <property type="match status" value="2"/>
</dbReference>
<dbReference type="RefSeq" id="WP_182157403.1">
    <property type="nucleotide sequence ID" value="NZ_JACEZU010000019.1"/>
</dbReference>
<keyword evidence="1" id="KW-0732">Signal</keyword>
<dbReference type="Proteomes" id="UP000573499">
    <property type="component" value="Unassembled WGS sequence"/>
</dbReference>
<evidence type="ECO:0000313" key="3">
    <source>
        <dbReference type="Proteomes" id="UP000573499"/>
    </source>
</evidence>
<dbReference type="SUPFAM" id="SSF53850">
    <property type="entry name" value="Periplasmic binding protein-like II"/>
    <property type="match status" value="1"/>
</dbReference>
<feature type="signal peptide" evidence="1">
    <location>
        <begin position="1"/>
        <end position="22"/>
    </location>
</feature>
<dbReference type="AlphaFoldDB" id="A0A7W2FF77"/>
<organism evidence="2 3">
    <name type="scientific">Rugamonas apoptosis</name>
    <dbReference type="NCBI Taxonomy" id="2758570"/>
    <lineage>
        <taxon>Bacteria</taxon>
        <taxon>Pseudomonadati</taxon>
        <taxon>Pseudomonadota</taxon>
        <taxon>Betaproteobacteria</taxon>
        <taxon>Burkholderiales</taxon>
        <taxon>Oxalobacteraceae</taxon>
        <taxon>Telluria group</taxon>
        <taxon>Rugamonas</taxon>
    </lineage>
</organism>
<evidence type="ECO:0000313" key="2">
    <source>
        <dbReference type="EMBL" id="MBA5690576.1"/>
    </source>
</evidence>
<name>A0A7W2FF77_9BURK</name>
<feature type="chain" id="PRO_5030589842" evidence="1">
    <location>
        <begin position="23"/>
        <end position="246"/>
    </location>
</feature>
<gene>
    <name evidence="2" type="ORF">H3H39_26420</name>
</gene>
<proteinExistence type="predicted"/>
<dbReference type="EMBL" id="JACEZU010000019">
    <property type="protein sequence ID" value="MBA5690576.1"/>
    <property type="molecule type" value="Genomic_DNA"/>
</dbReference>
<evidence type="ECO:0000256" key="1">
    <source>
        <dbReference type="SAM" id="SignalP"/>
    </source>
</evidence>
<protein>
    <submittedName>
        <fullName evidence="2">Transporter substrate-binding domain-containing protein</fullName>
    </submittedName>
</protein>
<keyword evidence="3" id="KW-1185">Reference proteome</keyword>
<sequence>MQKFIRSFALGISCGVTQLALAAPVYTVGVQDYENYLPYSEYKHGEYRGLGRAILDAFADKYGYVFRYIVYPLKRRDMQFVAGNLDFAFPDNPNWITDQKKGVKISYAPMLDFTDGVLVRPDDVGKPISHIKTLGLPLGFTPYPYSSYIESGAIKLEPTSTYDKLYQKLVLKRLDGAYMNTRVAQYYWSHIHRRGEVPVRYDASLPHATGYHFLSSIKYPAMIEEFKKFMVENKTMIENLKKQYQF</sequence>
<reference evidence="2 3" key="1">
    <citation type="submission" date="2020-07" db="EMBL/GenBank/DDBJ databases">
        <title>Novel species isolated from subtropical streams in China.</title>
        <authorList>
            <person name="Lu H."/>
        </authorList>
    </citation>
    <scope>NUCLEOTIDE SEQUENCE [LARGE SCALE GENOMIC DNA]</scope>
    <source>
        <strain evidence="2 3">LX47W</strain>
    </source>
</reference>
<comment type="caution">
    <text evidence="2">The sequence shown here is derived from an EMBL/GenBank/DDBJ whole genome shotgun (WGS) entry which is preliminary data.</text>
</comment>
<accession>A0A7W2FF77</accession>